<gene>
    <name evidence="1" type="ORF">GMARGA_LOCUS18300</name>
</gene>
<sequence length="140" mass="16308">MCSELACKKQPISSPFAILIPQHDLNDPFPRAEHSQTAHNPLSVNSNEIIVPNYNFLKEVHNENFHYTRLIAGFVQEENSMRLPISTHDPNLEPLLFLDIFINRKEHFHDLSNLHDSNNKNCLETYGKYIKLKLMNIDLR</sequence>
<evidence type="ECO:0000313" key="2">
    <source>
        <dbReference type="Proteomes" id="UP000789901"/>
    </source>
</evidence>
<protein>
    <submittedName>
        <fullName evidence="1">38479_t:CDS:1</fullName>
    </submittedName>
</protein>
<dbReference type="EMBL" id="CAJVQB010014509">
    <property type="protein sequence ID" value="CAG8768861.1"/>
    <property type="molecule type" value="Genomic_DNA"/>
</dbReference>
<dbReference type="Proteomes" id="UP000789901">
    <property type="component" value="Unassembled WGS sequence"/>
</dbReference>
<name>A0ABN7VGC4_GIGMA</name>
<evidence type="ECO:0000313" key="1">
    <source>
        <dbReference type="EMBL" id="CAG8768861.1"/>
    </source>
</evidence>
<reference evidence="1 2" key="1">
    <citation type="submission" date="2021-06" db="EMBL/GenBank/DDBJ databases">
        <authorList>
            <person name="Kallberg Y."/>
            <person name="Tangrot J."/>
            <person name="Rosling A."/>
        </authorList>
    </citation>
    <scope>NUCLEOTIDE SEQUENCE [LARGE SCALE GENOMIC DNA]</scope>
    <source>
        <strain evidence="1 2">120-4 pot B 10/14</strain>
    </source>
</reference>
<proteinExistence type="predicted"/>
<keyword evidence="2" id="KW-1185">Reference proteome</keyword>
<comment type="caution">
    <text evidence="1">The sequence shown here is derived from an EMBL/GenBank/DDBJ whole genome shotgun (WGS) entry which is preliminary data.</text>
</comment>
<organism evidence="1 2">
    <name type="scientific">Gigaspora margarita</name>
    <dbReference type="NCBI Taxonomy" id="4874"/>
    <lineage>
        <taxon>Eukaryota</taxon>
        <taxon>Fungi</taxon>
        <taxon>Fungi incertae sedis</taxon>
        <taxon>Mucoromycota</taxon>
        <taxon>Glomeromycotina</taxon>
        <taxon>Glomeromycetes</taxon>
        <taxon>Diversisporales</taxon>
        <taxon>Gigasporaceae</taxon>
        <taxon>Gigaspora</taxon>
    </lineage>
</organism>
<accession>A0ABN7VGC4</accession>